<dbReference type="SMART" id="SM00282">
    <property type="entry name" value="LamG"/>
    <property type="match status" value="4"/>
</dbReference>
<organism evidence="16 17">
    <name type="scientific">Carlito syrichta</name>
    <name type="common">Philippine tarsier</name>
    <name type="synonym">Tarsius syrichta</name>
    <dbReference type="NCBI Taxonomy" id="1868482"/>
    <lineage>
        <taxon>Eukaryota</taxon>
        <taxon>Metazoa</taxon>
        <taxon>Chordata</taxon>
        <taxon>Craniata</taxon>
        <taxon>Vertebrata</taxon>
        <taxon>Euteleostomi</taxon>
        <taxon>Mammalia</taxon>
        <taxon>Eutheria</taxon>
        <taxon>Euarchontoglires</taxon>
        <taxon>Primates</taxon>
        <taxon>Haplorrhini</taxon>
        <taxon>Tarsiiformes</taxon>
        <taxon>Tarsiidae</taxon>
        <taxon>Carlito</taxon>
    </lineage>
</organism>
<dbReference type="InterPro" id="IPR000742">
    <property type="entry name" value="EGF"/>
</dbReference>
<dbReference type="Proteomes" id="UP000189704">
    <property type="component" value="Unplaced"/>
</dbReference>
<evidence type="ECO:0000256" key="4">
    <source>
        <dbReference type="ARBA" id="ARBA00022737"/>
    </source>
</evidence>
<dbReference type="GO" id="GO:0071625">
    <property type="term" value="P:vocalization behavior"/>
    <property type="evidence" value="ECO:0007669"/>
    <property type="project" value="UniProtKB-ARBA"/>
</dbReference>
<evidence type="ECO:0000256" key="12">
    <source>
        <dbReference type="PROSITE-ProRule" id="PRU00076"/>
    </source>
</evidence>
<evidence type="ECO:0000256" key="2">
    <source>
        <dbReference type="ARBA" id="ARBA00022692"/>
    </source>
</evidence>
<dbReference type="PROSITE" id="PS50026">
    <property type="entry name" value="EGF_3"/>
    <property type="match status" value="2"/>
</dbReference>
<reference evidence="17" key="1">
    <citation type="submission" date="2025-08" db="UniProtKB">
        <authorList>
            <consortium name="RefSeq"/>
        </authorList>
    </citation>
    <scope>IDENTIFICATION</scope>
</reference>
<dbReference type="FunFam" id="2.60.120.200:FF:000007">
    <property type="entry name" value="neurexin-1 isoform X1"/>
    <property type="match status" value="1"/>
</dbReference>
<keyword evidence="3" id="KW-0732">Signal</keyword>
<dbReference type="KEGG" id="csyr:103251072"/>
<keyword evidence="2" id="KW-0812">Transmembrane</keyword>
<comment type="caution">
    <text evidence="12">Lacks conserved residue(s) required for the propagation of feature annotation.</text>
</comment>
<evidence type="ECO:0000256" key="1">
    <source>
        <dbReference type="ARBA" id="ARBA00022536"/>
    </source>
</evidence>
<evidence type="ECO:0000256" key="5">
    <source>
        <dbReference type="ARBA" id="ARBA00022974"/>
    </source>
</evidence>
<dbReference type="GO" id="GO:0035176">
    <property type="term" value="P:social behavior"/>
    <property type="evidence" value="ECO:0007669"/>
    <property type="project" value="UniProtKB-ARBA"/>
</dbReference>
<sequence length="1231" mass="133293">MEGPAHLTLNSEGSLLFSEGGAGRGGAGDVHQLTKGKEEFVATFKGNEFFCYDLSHNPIQSSTDEITLAFRTLQRNGLMLHTGKSADYVNLSLKSGAVWLVINLGSGAFEALVEPVNGKFNDNAWHDVRVTRNLRQHAGIGHAMVTISVDGILTTTGYTQEDYTMLGSDDFFYIGGSPNTADLPGSPVSNNFMGCLKDVVYKNNDFKLELSRLAKEGDPKMKLQGDLSFRCEDVAALDPVTFESPEAFVALPRWSAKRTGSISLDFRTTEPNGLLLFSQGRRAGGGAGRSEGLEEVTQGMASLSGLKLWGVSTSCASSEDLLRSPAGIRAFMAEAGRPFLGMASLHAAFPRSPGSISVNSRSTPFLATGESEILDLESELYLGGLPEGGRVDLPLPPEVWTAALRAGYVGCVRDLFIDGRSRDLRGLAEAQGAVGVAPFCSRETLKQCASAPCRNGGVCREGWNRFVCDCIGTGFLGRVCEREATVLSYDGSMYMKIMLPNAMHTEAEDVSLRFMSQRAYGLMMATTSRESADTLRLELDGGQMKLTVNLDCLRVGCAPSKGPETLFAGHKLNDNEWHTVRVVRRGKSLQLSVDNVTVEGQMAGAHTRLEFHNIETGIMTERRFISVVPSNFIGHLSGLVFNGQPYMDQCKDGDITYCELNARFGLRAIVADPVTFKSRSSYLALATLQAYASMHLFFQFKTTAPDGLLLFNSGNGNDFIVIELVKGYIHYVFDLGNGPSLMKGNSDKPVNDNQWHNVVVSRDPGNVHTLKIDSRTVTQHSNGARNLDLKGELYIGGLSKNMFSNLPKLVASRDGFQGCLASVDLNGRLPDLIADALHRIGQVERGCDGPSTTCTEESCANQGVCLQQWDGFTCDCTMTSYGGPVCNDPGTTYIFGKGGALITYTWPPNDRPSTRMDRLAVGFSTHQRSAVLVRVDSASGLGDYLQLHIVRTQHPTLRDPLYLLTFLNVVKGLFGPSKAFFCRLQRGPTFVTAPQPAGPLVPPAPNLNLLNAPPAHPPPWETYCLSKLFQGNFDNERLAIARQRIPYRLGRVVDEWLLDKGRQLTIFNSQAAIKIGGRDQGRPFQGQVSGLYYNGLKVLALAAESDPNVRTEGHLRLVGEGPSVLLSAETTATTLLADMATTIMETTTTMATTTTRRGRSPTLRDSTTQNTDDLLVASAECPSDDEDLEECEPSTGECLSPLPCPGALHDAGEGGDCPCYLVQALGPAARP</sequence>
<dbReference type="CDD" id="cd00054">
    <property type="entry name" value="EGF_CA"/>
    <property type="match status" value="1"/>
</dbReference>
<dbReference type="CDD" id="cd00110">
    <property type="entry name" value="LamG"/>
    <property type="match status" value="4"/>
</dbReference>
<feature type="domain" description="Laminin G" evidence="14">
    <location>
        <begin position="672"/>
        <end position="847"/>
    </location>
</feature>
<accession>A0A3Q0DNR8</accession>
<dbReference type="FunFam" id="2.60.120.200:FF:000004">
    <property type="entry name" value="neurexin-1 isoform X1"/>
    <property type="match status" value="1"/>
</dbReference>
<keyword evidence="5" id="KW-0654">Proteoglycan</keyword>
<dbReference type="FunFam" id="2.60.120.200:FF:000001">
    <property type="entry name" value="neurexin-1 isoform X1"/>
    <property type="match status" value="1"/>
</dbReference>
<dbReference type="GO" id="GO:0016020">
    <property type="term" value="C:membrane"/>
    <property type="evidence" value="ECO:0007669"/>
    <property type="project" value="UniProtKB-SubCell"/>
</dbReference>
<dbReference type="CTD" id="9379"/>
<dbReference type="SUPFAM" id="SSF49899">
    <property type="entry name" value="Concanavalin A-like lectins/glucanases"/>
    <property type="match status" value="6"/>
</dbReference>
<keyword evidence="16" id="KW-1185">Reference proteome</keyword>
<dbReference type="InterPro" id="IPR013320">
    <property type="entry name" value="ConA-like_dom_sf"/>
</dbReference>
<keyword evidence="6" id="KW-1133">Transmembrane helix</keyword>
<keyword evidence="9" id="KW-0325">Glycoprotein</keyword>
<dbReference type="RefSeq" id="XP_021564057.1">
    <property type="nucleotide sequence ID" value="XM_021708382.1"/>
</dbReference>
<evidence type="ECO:0000256" key="3">
    <source>
        <dbReference type="ARBA" id="ARBA00022729"/>
    </source>
</evidence>
<comment type="subcellular location">
    <subcellularLocation>
        <location evidence="11">Presynaptic cell membrane</location>
        <topology evidence="11">Single-pass type I membrane protein</topology>
    </subcellularLocation>
</comment>
<evidence type="ECO:0000256" key="6">
    <source>
        <dbReference type="ARBA" id="ARBA00022989"/>
    </source>
</evidence>
<dbReference type="Gene3D" id="2.60.120.200">
    <property type="match status" value="7"/>
</dbReference>
<keyword evidence="10" id="KW-0357">Heparan sulfate</keyword>
<feature type="domain" description="Laminin G" evidence="14">
    <location>
        <begin position="486"/>
        <end position="658"/>
    </location>
</feature>
<evidence type="ECO:0000313" key="16">
    <source>
        <dbReference type="Proteomes" id="UP000189704"/>
    </source>
</evidence>
<evidence type="ECO:0000256" key="7">
    <source>
        <dbReference type="ARBA" id="ARBA00023136"/>
    </source>
</evidence>
<evidence type="ECO:0000256" key="13">
    <source>
        <dbReference type="SAM" id="MobiDB-lite"/>
    </source>
</evidence>
<dbReference type="GO" id="GO:0030534">
    <property type="term" value="P:adult behavior"/>
    <property type="evidence" value="ECO:0007669"/>
    <property type="project" value="UniProtKB-ARBA"/>
</dbReference>
<feature type="domain" description="Laminin G" evidence="14">
    <location>
        <begin position="238"/>
        <end position="440"/>
    </location>
</feature>
<dbReference type="GO" id="GO:0007158">
    <property type="term" value="P:neuron cell-cell adhesion"/>
    <property type="evidence" value="ECO:0007669"/>
    <property type="project" value="UniProtKB-ARBA"/>
</dbReference>
<feature type="domain" description="EGF-like" evidence="15">
    <location>
        <begin position="444"/>
        <end position="481"/>
    </location>
</feature>
<dbReference type="PANTHER" id="PTHR15036">
    <property type="entry name" value="PIKACHURIN-LIKE PROTEIN"/>
    <property type="match status" value="1"/>
</dbReference>
<dbReference type="InterPro" id="IPR001791">
    <property type="entry name" value="Laminin_G"/>
</dbReference>
<dbReference type="InterPro" id="IPR050372">
    <property type="entry name" value="Neurexin-related_CASP"/>
</dbReference>
<dbReference type="Pfam" id="PF02210">
    <property type="entry name" value="Laminin_G_2"/>
    <property type="match status" value="4"/>
</dbReference>
<dbReference type="AlphaFoldDB" id="A0A3Q0DNR8"/>
<dbReference type="SMART" id="SM00181">
    <property type="entry name" value="EGF"/>
    <property type="match status" value="2"/>
</dbReference>
<dbReference type="PROSITE" id="PS50025">
    <property type="entry name" value="LAM_G_DOMAIN"/>
    <property type="match status" value="4"/>
</dbReference>
<keyword evidence="7" id="KW-0472">Membrane</keyword>
<protein>
    <submittedName>
        <fullName evidence="17">Neurexin-2-beta</fullName>
    </submittedName>
</protein>
<evidence type="ECO:0000259" key="15">
    <source>
        <dbReference type="PROSITE" id="PS50026"/>
    </source>
</evidence>
<evidence type="ECO:0000256" key="9">
    <source>
        <dbReference type="ARBA" id="ARBA00023180"/>
    </source>
</evidence>
<feature type="domain" description="EGF-like" evidence="15">
    <location>
        <begin position="850"/>
        <end position="887"/>
    </location>
</feature>
<feature type="region of interest" description="Disordered" evidence="13">
    <location>
        <begin position="1151"/>
        <end position="1171"/>
    </location>
</feature>
<keyword evidence="4" id="KW-0677">Repeat</keyword>
<dbReference type="OrthoDB" id="5989513at2759"/>
<dbReference type="GeneID" id="103251072"/>
<proteinExistence type="predicted"/>
<dbReference type="PANTHER" id="PTHR15036:SF52">
    <property type="entry name" value="NEUREXIN-2"/>
    <property type="match status" value="1"/>
</dbReference>
<evidence type="ECO:0000259" key="14">
    <source>
        <dbReference type="PROSITE" id="PS50025"/>
    </source>
</evidence>
<feature type="domain" description="Laminin G" evidence="14">
    <location>
        <begin position="41"/>
        <end position="231"/>
    </location>
</feature>
<keyword evidence="8" id="KW-1015">Disulfide bond</keyword>
<dbReference type="Gene3D" id="2.10.25.10">
    <property type="entry name" value="Laminin"/>
    <property type="match status" value="2"/>
</dbReference>
<evidence type="ECO:0000256" key="10">
    <source>
        <dbReference type="ARBA" id="ARBA00023207"/>
    </source>
</evidence>
<evidence type="ECO:0000313" key="17">
    <source>
        <dbReference type="RefSeq" id="XP_021564057.1"/>
    </source>
</evidence>
<keyword evidence="1 12" id="KW-0245">EGF-like domain</keyword>
<dbReference type="FunFam" id="2.10.25.10:FF:000029">
    <property type="entry name" value="neurexin-1 isoform X1"/>
    <property type="match status" value="1"/>
</dbReference>
<gene>
    <name evidence="17" type="primary">NRXN2</name>
</gene>
<dbReference type="GO" id="GO:0007612">
    <property type="term" value="P:learning"/>
    <property type="evidence" value="ECO:0007669"/>
    <property type="project" value="UniProtKB-ARBA"/>
</dbReference>
<evidence type="ECO:0000256" key="8">
    <source>
        <dbReference type="ARBA" id="ARBA00023157"/>
    </source>
</evidence>
<evidence type="ECO:0000256" key="11">
    <source>
        <dbReference type="ARBA" id="ARBA00035005"/>
    </source>
</evidence>
<name>A0A3Q0DNR8_CARSF</name>
<dbReference type="FunFam" id="2.10.25.10:FF:000015">
    <property type="entry name" value="neurexin-1 isoform X1"/>
    <property type="match status" value="1"/>
</dbReference>